<organism evidence="2 3">
    <name type="scientific">Zymoseptoria tritici (strain ST99CH_3D7)</name>
    <dbReference type="NCBI Taxonomy" id="1276538"/>
    <lineage>
        <taxon>Eukaryota</taxon>
        <taxon>Fungi</taxon>
        <taxon>Dikarya</taxon>
        <taxon>Ascomycota</taxon>
        <taxon>Pezizomycotina</taxon>
        <taxon>Dothideomycetes</taxon>
        <taxon>Dothideomycetidae</taxon>
        <taxon>Mycosphaerellales</taxon>
        <taxon>Mycosphaerellaceae</taxon>
        <taxon>Zymoseptoria</taxon>
    </lineage>
</organism>
<dbReference type="Proteomes" id="UP000215127">
    <property type="component" value="Chromosome 1"/>
</dbReference>
<evidence type="ECO:0000313" key="2">
    <source>
        <dbReference type="EMBL" id="SMQ45484.1"/>
    </source>
</evidence>
<gene>
    <name evidence="2" type="ORF">ZT3D7_G628</name>
</gene>
<evidence type="ECO:0000256" key="1">
    <source>
        <dbReference type="SAM" id="MobiDB-lite"/>
    </source>
</evidence>
<feature type="region of interest" description="Disordered" evidence="1">
    <location>
        <begin position="370"/>
        <end position="415"/>
    </location>
</feature>
<reference evidence="2 3" key="1">
    <citation type="submission" date="2016-06" db="EMBL/GenBank/DDBJ databases">
        <authorList>
            <person name="Kjaerup R.B."/>
            <person name="Dalgaard T.S."/>
            <person name="Juul-Madsen H.R."/>
        </authorList>
    </citation>
    <scope>NUCLEOTIDE SEQUENCE [LARGE SCALE GENOMIC DNA]</scope>
</reference>
<dbReference type="AlphaFoldDB" id="A0A1X7RDI0"/>
<keyword evidence="3" id="KW-1185">Reference proteome</keyword>
<accession>A0A1X7RDI0</accession>
<sequence length="415" mass="48028">MPNQILPSHPEVPGHRALYKYNGIRDGFDGPCMQSRLNPYREERSSLINGNNCEWNGNLDNGEYTPVHRLDQAVYTNEALVRSETEFAESIIEIHETHDDSGMPTGSIIYQVTLNTVDGRPFDTLNAHQIPATSVWKNDSYRSHPSFTHKRFEYYASTQADFQTQMPRVYKNDRWDFTLQLHRLSVTKRQRQKTHIIKFTPVPELCGRSALDEVNEADLRDAAEPLLFHADRPTATIQDLREAFIASLPKDFVDPISGTLLDDAVYIVGTNAADTLVSRQPFYEYQQTAKCACRKDFSSPMTGDEYDAENWDFTEYTPIAIPNAANVQPNVFVPYTEASHADRMTYEYVKLRLRRDKLITQMIRMEKEARENHGKEVQDFQQQVKRLQQQVEEGRERERGYQDQVHDLQKQLSEL</sequence>
<feature type="compositionally biased region" description="Basic and acidic residues" evidence="1">
    <location>
        <begin position="392"/>
        <end position="409"/>
    </location>
</feature>
<proteinExistence type="predicted"/>
<feature type="compositionally biased region" description="Low complexity" evidence="1">
    <location>
        <begin position="379"/>
        <end position="391"/>
    </location>
</feature>
<name>A0A1X7RDI0_ZYMT9</name>
<dbReference type="EMBL" id="LT853692">
    <property type="protein sequence ID" value="SMQ45484.1"/>
    <property type="molecule type" value="Genomic_DNA"/>
</dbReference>
<protein>
    <submittedName>
        <fullName evidence="2">Uncharacterized protein</fullName>
    </submittedName>
</protein>
<evidence type="ECO:0000313" key="3">
    <source>
        <dbReference type="Proteomes" id="UP000215127"/>
    </source>
</evidence>